<evidence type="ECO:0000313" key="2">
    <source>
        <dbReference type="EMBL" id="ETV66607.1"/>
    </source>
</evidence>
<sequence length="165" mass="18638">MVERFQLVDEFAEPKQVALVRDRQNLGGVGEVLHEVARFHVSTVSLGHRGDVRDGRRAGNYPPNHWHKHEGSRGHGGDAHAEGDILVPLHGMSRCVRLGVHGARELGAELVDVVRVVRRHVDEQRDEVLDAAERSHLPLRSRDASRLLDDRHHRVVVELVSHFQQ</sequence>
<dbReference type="GeneID" id="20819032"/>
<accession>W4FGI5</accession>
<organism evidence="2">
    <name type="scientific">Aphanomyces astaci</name>
    <name type="common">Crayfish plague agent</name>
    <dbReference type="NCBI Taxonomy" id="112090"/>
    <lineage>
        <taxon>Eukaryota</taxon>
        <taxon>Sar</taxon>
        <taxon>Stramenopiles</taxon>
        <taxon>Oomycota</taxon>
        <taxon>Saprolegniomycetes</taxon>
        <taxon>Saprolegniales</taxon>
        <taxon>Verrucalvaceae</taxon>
        <taxon>Aphanomyces</taxon>
    </lineage>
</organism>
<gene>
    <name evidence="2" type="ORF">H257_17036</name>
</gene>
<evidence type="ECO:0000256" key="1">
    <source>
        <dbReference type="SAM" id="MobiDB-lite"/>
    </source>
</evidence>
<feature type="region of interest" description="Disordered" evidence="1">
    <location>
        <begin position="49"/>
        <end position="78"/>
    </location>
</feature>
<feature type="compositionally biased region" description="Basic and acidic residues" evidence="1">
    <location>
        <begin position="69"/>
        <end position="78"/>
    </location>
</feature>
<protein>
    <submittedName>
        <fullName evidence="2">Uncharacterized protein</fullName>
    </submittedName>
</protein>
<dbReference type="EMBL" id="KI913209">
    <property type="protein sequence ID" value="ETV66607.1"/>
    <property type="molecule type" value="Genomic_DNA"/>
</dbReference>
<name>W4FGI5_APHAT</name>
<reference evidence="2" key="1">
    <citation type="submission" date="2013-12" db="EMBL/GenBank/DDBJ databases">
        <title>The Genome Sequence of Aphanomyces astaci APO3.</title>
        <authorList>
            <consortium name="The Broad Institute Genomics Platform"/>
            <person name="Russ C."/>
            <person name="Tyler B."/>
            <person name="van West P."/>
            <person name="Dieguez-Uribeondo J."/>
            <person name="Young S.K."/>
            <person name="Zeng Q."/>
            <person name="Gargeya S."/>
            <person name="Fitzgerald M."/>
            <person name="Abouelleil A."/>
            <person name="Alvarado L."/>
            <person name="Chapman S.B."/>
            <person name="Gainer-Dewar J."/>
            <person name="Goldberg J."/>
            <person name="Griggs A."/>
            <person name="Gujja S."/>
            <person name="Hansen M."/>
            <person name="Howarth C."/>
            <person name="Imamovic A."/>
            <person name="Ireland A."/>
            <person name="Larimer J."/>
            <person name="McCowan C."/>
            <person name="Murphy C."/>
            <person name="Pearson M."/>
            <person name="Poon T.W."/>
            <person name="Priest M."/>
            <person name="Roberts A."/>
            <person name="Saif S."/>
            <person name="Shea T."/>
            <person name="Sykes S."/>
            <person name="Wortman J."/>
            <person name="Nusbaum C."/>
            <person name="Birren B."/>
        </authorList>
    </citation>
    <scope>NUCLEOTIDE SEQUENCE [LARGE SCALE GENOMIC DNA]</scope>
    <source>
        <strain evidence="2">APO3</strain>
    </source>
</reference>
<dbReference type="RefSeq" id="XP_009843978.1">
    <property type="nucleotide sequence ID" value="XM_009845676.1"/>
</dbReference>
<dbReference type="VEuPathDB" id="FungiDB:H257_17036"/>
<dbReference type="AlphaFoldDB" id="W4FGI5"/>
<proteinExistence type="predicted"/>